<dbReference type="GO" id="GO:0008270">
    <property type="term" value="F:zinc ion binding"/>
    <property type="evidence" value="ECO:0007669"/>
    <property type="project" value="UniProtKB-KW"/>
</dbReference>
<sequence length="420" mass="46960">MDEDLEQTVERYATLLTSNDAERFEKGCALIDDACYQSEEVGNQKAESSWAPKSRIEVQVGNQKQERFARIAQELAVYKGSAVLLRLWEGALTERSRLEQFGDASTAVRFFQTSCIAVACLSTSKVVVERCLKELGAAGQKRIAREVYETFYARASRAAREMDPEKLIAYGRLMVATPLKCVANFALASKAFREAMREYSAERSLFEQFGHFLSAEFRSKLLSGSATSVPLFLSDLAMTLAFSTDSQMWALDKGLLKLMAAVYEASASATQRGRNGTPVFRCNASLLHLAQSEPTVEKLRALNALEVFRPYKRNIVITEPNGIDLWEYIEAKLLRRTVIMRELSSGRQFTLSAQMSGSGTPVVCSWKHCTAGPEPVEGTRFEKCGHCKVARYCSKEHQILHWRTHKIHCKASLAQDKASS</sequence>
<proteinExistence type="predicted"/>
<organism evidence="6 7">
    <name type="scientific">Klebsormidium nitens</name>
    <name type="common">Green alga</name>
    <name type="synonym">Ulothrix nitens</name>
    <dbReference type="NCBI Taxonomy" id="105231"/>
    <lineage>
        <taxon>Eukaryota</taxon>
        <taxon>Viridiplantae</taxon>
        <taxon>Streptophyta</taxon>
        <taxon>Klebsormidiophyceae</taxon>
        <taxon>Klebsormidiales</taxon>
        <taxon>Klebsormidiaceae</taxon>
        <taxon>Klebsormidium</taxon>
    </lineage>
</organism>
<keyword evidence="1" id="KW-0479">Metal-binding</keyword>
<evidence type="ECO:0000256" key="2">
    <source>
        <dbReference type="ARBA" id="ARBA00022771"/>
    </source>
</evidence>
<dbReference type="EMBL" id="DF237641">
    <property type="protein sequence ID" value="GAQ90849.1"/>
    <property type="molecule type" value="Genomic_DNA"/>
</dbReference>
<gene>
    <name evidence="6" type="ORF">KFL_006920030</name>
</gene>
<name>A0A1Y1IN13_KLENI</name>
<protein>
    <recommendedName>
        <fullName evidence="5">MYND-type domain-containing protein</fullName>
    </recommendedName>
</protein>
<reference evidence="6 7" key="1">
    <citation type="journal article" date="2014" name="Nat. Commun.">
        <title>Klebsormidium flaccidum genome reveals primary factors for plant terrestrial adaptation.</title>
        <authorList>
            <person name="Hori K."/>
            <person name="Maruyama F."/>
            <person name="Fujisawa T."/>
            <person name="Togashi T."/>
            <person name="Yamamoto N."/>
            <person name="Seo M."/>
            <person name="Sato S."/>
            <person name="Yamada T."/>
            <person name="Mori H."/>
            <person name="Tajima N."/>
            <person name="Moriyama T."/>
            <person name="Ikeuchi M."/>
            <person name="Watanabe M."/>
            <person name="Wada H."/>
            <person name="Kobayashi K."/>
            <person name="Saito M."/>
            <person name="Masuda T."/>
            <person name="Sasaki-Sekimoto Y."/>
            <person name="Mashiguchi K."/>
            <person name="Awai K."/>
            <person name="Shimojima M."/>
            <person name="Masuda S."/>
            <person name="Iwai M."/>
            <person name="Nobusawa T."/>
            <person name="Narise T."/>
            <person name="Kondo S."/>
            <person name="Saito H."/>
            <person name="Sato R."/>
            <person name="Murakawa M."/>
            <person name="Ihara Y."/>
            <person name="Oshima-Yamada Y."/>
            <person name="Ohtaka K."/>
            <person name="Satoh M."/>
            <person name="Sonobe K."/>
            <person name="Ishii M."/>
            <person name="Ohtani R."/>
            <person name="Kanamori-Sato M."/>
            <person name="Honoki R."/>
            <person name="Miyazaki D."/>
            <person name="Mochizuki H."/>
            <person name="Umetsu J."/>
            <person name="Higashi K."/>
            <person name="Shibata D."/>
            <person name="Kamiya Y."/>
            <person name="Sato N."/>
            <person name="Nakamura Y."/>
            <person name="Tabata S."/>
            <person name="Ida S."/>
            <person name="Kurokawa K."/>
            <person name="Ohta H."/>
        </authorList>
    </citation>
    <scope>NUCLEOTIDE SEQUENCE [LARGE SCALE GENOMIC DNA]</scope>
    <source>
        <strain evidence="6 7">NIES-2285</strain>
    </source>
</reference>
<dbReference type="SUPFAM" id="SSF144232">
    <property type="entry name" value="HIT/MYND zinc finger-like"/>
    <property type="match status" value="1"/>
</dbReference>
<dbReference type="OrthoDB" id="443682at2759"/>
<dbReference type="PROSITE" id="PS50865">
    <property type="entry name" value="ZF_MYND_2"/>
    <property type="match status" value="1"/>
</dbReference>
<dbReference type="Proteomes" id="UP000054558">
    <property type="component" value="Unassembled WGS sequence"/>
</dbReference>
<feature type="domain" description="MYND-type" evidence="5">
    <location>
        <begin position="369"/>
        <end position="409"/>
    </location>
</feature>
<dbReference type="Pfam" id="PF01753">
    <property type="entry name" value="zf-MYND"/>
    <property type="match status" value="1"/>
</dbReference>
<evidence type="ECO:0000313" key="7">
    <source>
        <dbReference type="Proteomes" id="UP000054558"/>
    </source>
</evidence>
<evidence type="ECO:0000313" key="6">
    <source>
        <dbReference type="EMBL" id="GAQ90849.1"/>
    </source>
</evidence>
<keyword evidence="3" id="KW-0862">Zinc</keyword>
<dbReference type="Gene3D" id="6.10.140.2220">
    <property type="match status" value="1"/>
</dbReference>
<evidence type="ECO:0000256" key="1">
    <source>
        <dbReference type="ARBA" id="ARBA00022723"/>
    </source>
</evidence>
<keyword evidence="7" id="KW-1185">Reference proteome</keyword>
<evidence type="ECO:0000256" key="3">
    <source>
        <dbReference type="ARBA" id="ARBA00022833"/>
    </source>
</evidence>
<keyword evidence="2 4" id="KW-0863">Zinc-finger</keyword>
<accession>A0A1Y1IN13</accession>
<dbReference type="AlphaFoldDB" id="A0A1Y1IN13"/>
<dbReference type="InterPro" id="IPR002893">
    <property type="entry name" value="Znf_MYND"/>
</dbReference>
<evidence type="ECO:0000256" key="4">
    <source>
        <dbReference type="PROSITE-ProRule" id="PRU00134"/>
    </source>
</evidence>
<evidence type="ECO:0000259" key="5">
    <source>
        <dbReference type="PROSITE" id="PS50865"/>
    </source>
</evidence>